<evidence type="ECO:0000256" key="2">
    <source>
        <dbReference type="ARBA" id="ARBA00023054"/>
    </source>
</evidence>
<dbReference type="InParanoid" id="L8Y9R3"/>
<dbReference type="InterPro" id="IPR002928">
    <property type="entry name" value="Myosin_tail"/>
</dbReference>
<evidence type="ECO:0000259" key="4">
    <source>
        <dbReference type="Pfam" id="PF01576"/>
    </source>
</evidence>
<dbReference type="PANTHER" id="PTHR14096">
    <property type="entry name" value="APOLIPOPROTEIN L"/>
    <property type="match status" value="1"/>
</dbReference>
<dbReference type="GO" id="GO:0006869">
    <property type="term" value="P:lipid transport"/>
    <property type="evidence" value="ECO:0007669"/>
    <property type="project" value="InterPro"/>
</dbReference>
<proteinExistence type="inferred from homology"/>
<dbReference type="Proteomes" id="UP000011518">
    <property type="component" value="Unassembled WGS sequence"/>
</dbReference>
<comment type="similarity">
    <text evidence="1">Belongs to the apolipoprotein L family.</text>
</comment>
<dbReference type="AlphaFoldDB" id="L8Y9R3"/>
<dbReference type="Pfam" id="PF05461">
    <property type="entry name" value="ApoL"/>
    <property type="match status" value="1"/>
</dbReference>
<name>L8Y9R3_TUPCH</name>
<evidence type="ECO:0000256" key="1">
    <source>
        <dbReference type="ARBA" id="ARBA00010090"/>
    </source>
</evidence>
<protein>
    <submittedName>
        <fullName evidence="5">Apolipoprotein L3</fullName>
    </submittedName>
</protein>
<gene>
    <name evidence="5" type="ORF">TREES_T100009459</name>
</gene>
<keyword evidence="6" id="KW-1185">Reference proteome</keyword>
<accession>L8Y9R3</accession>
<dbReference type="GO" id="GO:0005576">
    <property type="term" value="C:extracellular region"/>
    <property type="evidence" value="ECO:0007669"/>
    <property type="project" value="InterPro"/>
</dbReference>
<evidence type="ECO:0000313" key="6">
    <source>
        <dbReference type="Proteomes" id="UP000011518"/>
    </source>
</evidence>
<reference evidence="6" key="1">
    <citation type="submission" date="2012-07" db="EMBL/GenBank/DDBJ databases">
        <title>Genome of the Chinese tree shrew, a rising model animal genetically related to primates.</title>
        <authorList>
            <person name="Zhang G."/>
            <person name="Fan Y."/>
            <person name="Yao Y."/>
            <person name="Huang Z."/>
        </authorList>
    </citation>
    <scope>NUCLEOTIDE SEQUENCE [LARGE SCALE GENOMIC DNA]</scope>
</reference>
<dbReference type="EMBL" id="KB362801">
    <property type="protein sequence ID" value="ELV13168.1"/>
    <property type="molecule type" value="Genomic_DNA"/>
</dbReference>
<dbReference type="GO" id="GO:0016459">
    <property type="term" value="C:myosin complex"/>
    <property type="evidence" value="ECO:0007669"/>
    <property type="project" value="InterPro"/>
</dbReference>
<dbReference type="GO" id="GO:0016020">
    <property type="term" value="C:membrane"/>
    <property type="evidence" value="ECO:0007669"/>
    <property type="project" value="TreeGrafter"/>
</dbReference>
<reference evidence="6" key="2">
    <citation type="journal article" date="2013" name="Nat. Commun.">
        <title>Genome of the Chinese tree shrew.</title>
        <authorList>
            <person name="Fan Y."/>
            <person name="Huang Z.Y."/>
            <person name="Cao C.C."/>
            <person name="Chen C.S."/>
            <person name="Chen Y.X."/>
            <person name="Fan D.D."/>
            <person name="He J."/>
            <person name="Hou H.L."/>
            <person name="Hu L."/>
            <person name="Hu X.T."/>
            <person name="Jiang X.T."/>
            <person name="Lai R."/>
            <person name="Lang Y.S."/>
            <person name="Liang B."/>
            <person name="Liao S.G."/>
            <person name="Mu D."/>
            <person name="Ma Y.Y."/>
            <person name="Niu Y.Y."/>
            <person name="Sun X.Q."/>
            <person name="Xia J.Q."/>
            <person name="Xiao J."/>
            <person name="Xiong Z.Q."/>
            <person name="Xu L."/>
            <person name="Yang L."/>
            <person name="Zhang Y."/>
            <person name="Zhao W."/>
            <person name="Zhao X.D."/>
            <person name="Zheng Y.T."/>
            <person name="Zhou J.M."/>
            <person name="Zhu Y.B."/>
            <person name="Zhang G.J."/>
            <person name="Wang J."/>
            <person name="Yao Y.G."/>
        </authorList>
    </citation>
    <scope>NUCLEOTIDE SEQUENCE [LARGE SCALE GENOMIC DNA]</scope>
</reference>
<dbReference type="GO" id="GO:0042157">
    <property type="term" value="P:lipoprotein metabolic process"/>
    <property type="evidence" value="ECO:0007669"/>
    <property type="project" value="InterPro"/>
</dbReference>
<feature type="domain" description="Myosin tail" evidence="4">
    <location>
        <begin position="175"/>
        <end position="234"/>
    </location>
</feature>
<dbReference type="PANTHER" id="PTHR14096:SF27">
    <property type="entry name" value="APOLIPOPROTEIN L2"/>
    <property type="match status" value="1"/>
</dbReference>
<dbReference type="InterPro" id="IPR008405">
    <property type="entry name" value="ApoL"/>
</dbReference>
<keyword evidence="5" id="KW-0449">Lipoprotein</keyword>
<keyword evidence="2 3" id="KW-0175">Coiled coil</keyword>
<organism evidence="5 6">
    <name type="scientific">Tupaia chinensis</name>
    <name type="common">Chinese tree shrew</name>
    <name type="synonym">Tupaia belangeri chinensis</name>
    <dbReference type="NCBI Taxonomy" id="246437"/>
    <lineage>
        <taxon>Eukaryota</taxon>
        <taxon>Metazoa</taxon>
        <taxon>Chordata</taxon>
        <taxon>Craniata</taxon>
        <taxon>Vertebrata</taxon>
        <taxon>Euteleostomi</taxon>
        <taxon>Mammalia</taxon>
        <taxon>Eutheria</taxon>
        <taxon>Euarchontoglires</taxon>
        <taxon>Scandentia</taxon>
        <taxon>Tupaiidae</taxon>
        <taxon>Tupaia</taxon>
    </lineage>
</organism>
<evidence type="ECO:0000256" key="3">
    <source>
        <dbReference type="SAM" id="Coils"/>
    </source>
</evidence>
<dbReference type="Pfam" id="PF01576">
    <property type="entry name" value="Myosin_tail_1"/>
    <property type="match status" value="1"/>
</dbReference>
<feature type="coiled-coil region" evidence="3">
    <location>
        <begin position="154"/>
        <end position="221"/>
    </location>
</feature>
<sequence>MGLGMAAAATGVSTSIVEPVIRASSNAEASCLMETHCDVEQVVTAMRKSTLKVLSLTKNCKEVPRGMEKHINAISLAKANPHLVANANAFMDTGRISTRSGRQVQKALGSTALAMTKGAQITRVATTGVFLLMDVVNLMKESIRLHEGAKTESVEGLRQQAQELERKLEVLTCIHDLLQIDQINTDLNLETSHTQKKEKLRQQLEHQNKDLKFKLQEMEGTVKSKYKASITALDPTPHCPPGLGLPLLRPPLVSLPSQNLIPKNQGLNPRTRKE</sequence>
<evidence type="ECO:0000313" key="5">
    <source>
        <dbReference type="EMBL" id="ELV13168.1"/>
    </source>
</evidence>
<dbReference type="GO" id="GO:0008289">
    <property type="term" value="F:lipid binding"/>
    <property type="evidence" value="ECO:0007669"/>
    <property type="project" value="InterPro"/>
</dbReference>
<dbReference type="STRING" id="246437.L8Y9R3"/>